<name>A0A084WCI3_ANOSI</name>
<dbReference type="EnsemblMetazoa" id="ASIC015988-RA">
    <property type="protein sequence ID" value="ASIC015988-PA"/>
    <property type="gene ID" value="ASIC015988"/>
</dbReference>
<dbReference type="GO" id="GO:0008168">
    <property type="term" value="F:methyltransferase activity"/>
    <property type="evidence" value="ECO:0007669"/>
    <property type="project" value="UniProtKB-KW"/>
</dbReference>
<evidence type="ECO:0000256" key="1">
    <source>
        <dbReference type="SAM" id="MobiDB-lite"/>
    </source>
</evidence>
<gene>
    <name evidence="2" type="ORF">ZHAS_00015988</name>
</gene>
<reference evidence="2 4" key="1">
    <citation type="journal article" date="2014" name="BMC Genomics">
        <title>Genome sequence of Anopheles sinensis provides insight into genetics basis of mosquito competence for malaria parasites.</title>
        <authorList>
            <person name="Zhou D."/>
            <person name="Zhang D."/>
            <person name="Ding G."/>
            <person name="Shi L."/>
            <person name="Hou Q."/>
            <person name="Ye Y."/>
            <person name="Xu Y."/>
            <person name="Zhou H."/>
            <person name="Xiong C."/>
            <person name="Li S."/>
            <person name="Yu J."/>
            <person name="Hong S."/>
            <person name="Yu X."/>
            <person name="Zou P."/>
            <person name="Chen C."/>
            <person name="Chang X."/>
            <person name="Wang W."/>
            <person name="Lv Y."/>
            <person name="Sun Y."/>
            <person name="Ma L."/>
            <person name="Shen B."/>
            <person name="Zhu C."/>
        </authorList>
    </citation>
    <scope>NUCLEOTIDE SEQUENCE [LARGE SCALE GENOMIC DNA]</scope>
</reference>
<dbReference type="Proteomes" id="UP000030765">
    <property type="component" value="Unassembled WGS sequence"/>
</dbReference>
<evidence type="ECO:0000313" key="2">
    <source>
        <dbReference type="EMBL" id="KFB47927.1"/>
    </source>
</evidence>
<proteinExistence type="predicted"/>
<evidence type="ECO:0000313" key="3">
    <source>
        <dbReference type="EnsemblMetazoa" id="ASIC015988-PA"/>
    </source>
</evidence>
<feature type="region of interest" description="Disordered" evidence="1">
    <location>
        <begin position="1"/>
        <end position="59"/>
    </location>
</feature>
<evidence type="ECO:0000313" key="4">
    <source>
        <dbReference type="Proteomes" id="UP000030765"/>
    </source>
</evidence>
<accession>A0A084WCI3</accession>
<dbReference type="VEuPathDB" id="VectorBase:ASIC015988"/>
<dbReference type="GO" id="GO:0032259">
    <property type="term" value="P:methylation"/>
    <property type="evidence" value="ECO:0007669"/>
    <property type="project" value="UniProtKB-KW"/>
</dbReference>
<keyword evidence="2" id="KW-0808">Transferase</keyword>
<protein>
    <submittedName>
        <fullName evidence="2 3">LSU m3Psi1915 methyltransferase RlmH</fullName>
    </submittedName>
</protein>
<reference evidence="3" key="2">
    <citation type="submission" date="2020-05" db="UniProtKB">
        <authorList>
            <consortium name="EnsemblMetazoa"/>
        </authorList>
    </citation>
    <scope>IDENTIFICATION</scope>
</reference>
<keyword evidence="2" id="KW-0489">Methyltransferase</keyword>
<keyword evidence="4" id="KW-1185">Reference proteome</keyword>
<organism evidence="2">
    <name type="scientific">Anopheles sinensis</name>
    <name type="common">Mosquito</name>
    <dbReference type="NCBI Taxonomy" id="74873"/>
    <lineage>
        <taxon>Eukaryota</taxon>
        <taxon>Metazoa</taxon>
        <taxon>Ecdysozoa</taxon>
        <taxon>Arthropoda</taxon>
        <taxon>Hexapoda</taxon>
        <taxon>Insecta</taxon>
        <taxon>Pterygota</taxon>
        <taxon>Neoptera</taxon>
        <taxon>Endopterygota</taxon>
        <taxon>Diptera</taxon>
        <taxon>Nematocera</taxon>
        <taxon>Culicoidea</taxon>
        <taxon>Culicidae</taxon>
        <taxon>Anophelinae</taxon>
        <taxon>Anopheles</taxon>
    </lineage>
</organism>
<dbReference type="EMBL" id="ATLV01022669">
    <property type="status" value="NOT_ANNOTATED_CDS"/>
    <property type="molecule type" value="Genomic_DNA"/>
</dbReference>
<dbReference type="AlphaFoldDB" id="A0A084WCI3"/>
<feature type="compositionally biased region" description="Basic and acidic residues" evidence="1">
    <location>
        <begin position="11"/>
        <end position="52"/>
    </location>
</feature>
<dbReference type="EMBL" id="KE525335">
    <property type="protein sequence ID" value="KFB47927.1"/>
    <property type="molecule type" value="Genomic_DNA"/>
</dbReference>
<sequence length="182" mass="20244">MDENENGTEPSWRRAADHPKAANAYKREEIVKPRRKSDGEHEHEHESAEAGGRRPKLHPRTVERSVEVTASSLVQDGVALPLEGRHPRGRRVCPSAVWVADEMCVCTLPSPGMSITSGIEGPGKVHAVRRMENQQIAVARRKCFTVPFCPRVLHDMAACPLPSFSDGDSFALLGHYLWMFIV</sequence>